<dbReference type="SUPFAM" id="SSF55979">
    <property type="entry name" value="DNA clamp"/>
    <property type="match status" value="1"/>
</dbReference>
<dbReference type="AlphaFoldDB" id="A0A7W7SAE1"/>
<proteinExistence type="predicted"/>
<evidence type="ECO:0000313" key="2">
    <source>
        <dbReference type="Proteomes" id="UP000573327"/>
    </source>
</evidence>
<reference evidence="1 2" key="1">
    <citation type="submission" date="2020-08" db="EMBL/GenBank/DDBJ databases">
        <title>Sequencing the genomes of 1000 actinobacteria strains.</title>
        <authorList>
            <person name="Klenk H.-P."/>
        </authorList>
    </citation>
    <scope>NUCLEOTIDE SEQUENCE [LARGE SCALE GENOMIC DNA]</scope>
    <source>
        <strain evidence="1 2">DSM 44786</strain>
    </source>
</reference>
<evidence type="ECO:0000313" key="1">
    <source>
        <dbReference type="EMBL" id="MBB4946850.1"/>
    </source>
</evidence>
<dbReference type="Gene3D" id="3.10.150.10">
    <property type="entry name" value="DNA Polymerase III, subunit A, domain 2"/>
    <property type="match status" value="1"/>
</dbReference>
<protein>
    <recommendedName>
        <fullName evidence="3">DNA polymerase III subunit beta</fullName>
    </recommendedName>
</protein>
<accession>A0A7W7SAE1</accession>
<organism evidence="1 2">
    <name type="scientific">Kitasatospora gansuensis</name>
    <dbReference type="NCBI Taxonomy" id="258050"/>
    <lineage>
        <taxon>Bacteria</taxon>
        <taxon>Bacillati</taxon>
        <taxon>Actinomycetota</taxon>
        <taxon>Actinomycetes</taxon>
        <taxon>Kitasatosporales</taxon>
        <taxon>Streptomycetaceae</taxon>
        <taxon>Kitasatospora</taxon>
    </lineage>
</organism>
<name>A0A7W7SAE1_9ACTN</name>
<comment type="caution">
    <text evidence="1">The sequence shown here is derived from an EMBL/GenBank/DDBJ whole genome shotgun (WGS) entry which is preliminary data.</text>
</comment>
<dbReference type="RefSeq" id="WP_184914127.1">
    <property type="nucleotide sequence ID" value="NZ_JACHJR010000001.1"/>
</dbReference>
<gene>
    <name evidence="1" type="ORF">F4556_002385</name>
</gene>
<dbReference type="EMBL" id="JACHJR010000001">
    <property type="protein sequence ID" value="MBB4946850.1"/>
    <property type="molecule type" value="Genomic_DNA"/>
</dbReference>
<evidence type="ECO:0008006" key="3">
    <source>
        <dbReference type="Google" id="ProtNLM"/>
    </source>
</evidence>
<dbReference type="InterPro" id="IPR046938">
    <property type="entry name" value="DNA_clamp_sf"/>
</dbReference>
<keyword evidence="2" id="KW-1185">Reference proteome</keyword>
<sequence>MSTITGEPTTVQAGPADPGGASVTAAGLADIITRAIPHAYTGAIAPILASVHLDAAGRHLTAVATDRYTLAAARTAYTVESTAAWSATVDLPDARALLGFADAQPGREAVLLRRTGGQLHAASDRGRITVPLLTGQTYPNWRSLLARYLSAPAATTGLTGLRTELLERWQAAGRQLHVVPSNPDKPLLIFEGTDFIGLQMPLKPLVSATWDGYVQAWRDTLGIDCGGLDPAAEGALLPDPAAAADTMAERLLHRTLLSAERLHDLPGGAESTELDKAVRGLVEPWVSYRLLHALRGADPLLAERTVEHIEDELAGGEFAETAHELAEQAGHNPRGWIEDYRAARAGQPPAPDEG</sequence>
<dbReference type="Proteomes" id="UP000573327">
    <property type="component" value="Unassembled WGS sequence"/>
</dbReference>